<keyword evidence="1" id="KW-0472">Membrane</keyword>
<reference evidence="2 3" key="1">
    <citation type="submission" date="2023-10" db="EMBL/GenBank/DDBJ databases">
        <title>Noviherbaspirillum sp. CPCC 100848 genome assembly.</title>
        <authorList>
            <person name="Li X.Y."/>
            <person name="Fang X.M."/>
        </authorList>
    </citation>
    <scope>NUCLEOTIDE SEQUENCE [LARGE SCALE GENOMIC DNA]</scope>
    <source>
        <strain evidence="2 3">CPCC 100848</strain>
    </source>
</reference>
<evidence type="ECO:0000313" key="3">
    <source>
        <dbReference type="Proteomes" id="UP001352263"/>
    </source>
</evidence>
<keyword evidence="1" id="KW-0812">Transmembrane</keyword>
<organism evidence="2 3">
    <name type="scientific">Noviherbaspirillum album</name>
    <dbReference type="NCBI Taxonomy" id="3080276"/>
    <lineage>
        <taxon>Bacteria</taxon>
        <taxon>Pseudomonadati</taxon>
        <taxon>Pseudomonadota</taxon>
        <taxon>Betaproteobacteria</taxon>
        <taxon>Burkholderiales</taxon>
        <taxon>Oxalobacteraceae</taxon>
        <taxon>Noviherbaspirillum</taxon>
    </lineage>
</organism>
<dbReference type="Proteomes" id="UP001352263">
    <property type="component" value="Unassembled WGS sequence"/>
</dbReference>
<sequence length="57" mass="6242">MTIAIVLQPVNSGARQRKDAGPAQNAAKRFSEGYAFLVSLLSVALAILTTRKRREKK</sequence>
<accession>A0ABU6J3A2</accession>
<evidence type="ECO:0000256" key="1">
    <source>
        <dbReference type="SAM" id="Phobius"/>
    </source>
</evidence>
<dbReference type="EMBL" id="JAWIIV010000001">
    <property type="protein sequence ID" value="MEC4717906.1"/>
    <property type="molecule type" value="Genomic_DNA"/>
</dbReference>
<keyword evidence="3" id="KW-1185">Reference proteome</keyword>
<evidence type="ECO:0000313" key="2">
    <source>
        <dbReference type="EMBL" id="MEC4717906.1"/>
    </source>
</evidence>
<dbReference type="RefSeq" id="WP_326504651.1">
    <property type="nucleotide sequence ID" value="NZ_JAWIIV010000001.1"/>
</dbReference>
<keyword evidence="1" id="KW-1133">Transmembrane helix</keyword>
<comment type="caution">
    <text evidence="2">The sequence shown here is derived from an EMBL/GenBank/DDBJ whole genome shotgun (WGS) entry which is preliminary data.</text>
</comment>
<gene>
    <name evidence="2" type="ORF">RY831_01970</name>
</gene>
<protein>
    <submittedName>
        <fullName evidence="2">Uncharacterized protein</fullName>
    </submittedName>
</protein>
<proteinExistence type="predicted"/>
<feature type="transmembrane region" description="Helical" evidence="1">
    <location>
        <begin position="33"/>
        <end position="50"/>
    </location>
</feature>
<name>A0ABU6J3A2_9BURK</name>